<evidence type="ECO:0000313" key="3">
    <source>
        <dbReference type="Proteomes" id="UP000244722"/>
    </source>
</evidence>
<proteinExistence type="predicted"/>
<evidence type="ECO:0000256" key="1">
    <source>
        <dbReference type="SAM" id="MobiDB-lite"/>
    </source>
</evidence>
<keyword evidence="3" id="KW-1185">Reference proteome</keyword>
<dbReference type="Proteomes" id="UP000244722">
    <property type="component" value="Unassembled WGS sequence"/>
</dbReference>
<feature type="compositionally biased region" description="Polar residues" evidence="1">
    <location>
        <begin position="46"/>
        <end position="56"/>
    </location>
</feature>
<feature type="region of interest" description="Disordered" evidence="1">
    <location>
        <begin position="37"/>
        <end position="78"/>
    </location>
</feature>
<organism evidence="2 3">
    <name type="scientific">Tuber borchii</name>
    <name type="common">White truffle</name>
    <dbReference type="NCBI Taxonomy" id="42251"/>
    <lineage>
        <taxon>Eukaryota</taxon>
        <taxon>Fungi</taxon>
        <taxon>Dikarya</taxon>
        <taxon>Ascomycota</taxon>
        <taxon>Pezizomycotina</taxon>
        <taxon>Pezizomycetes</taxon>
        <taxon>Pezizales</taxon>
        <taxon>Tuberaceae</taxon>
        <taxon>Tuber</taxon>
    </lineage>
</organism>
<accession>A0A2T7A4B2</accession>
<protein>
    <submittedName>
        <fullName evidence="2">Uncharacterized protein</fullName>
    </submittedName>
</protein>
<dbReference type="AlphaFoldDB" id="A0A2T7A4B2"/>
<name>A0A2T7A4B2_TUBBO</name>
<dbReference type="EMBL" id="NESQ01000025">
    <property type="protein sequence ID" value="PUU82583.1"/>
    <property type="molecule type" value="Genomic_DNA"/>
</dbReference>
<evidence type="ECO:0000313" key="2">
    <source>
        <dbReference type="EMBL" id="PUU82583.1"/>
    </source>
</evidence>
<comment type="caution">
    <text evidence="2">The sequence shown here is derived from an EMBL/GenBank/DDBJ whole genome shotgun (WGS) entry which is preliminary data.</text>
</comment>
<gene>
    <name evidence="2" type="ORF">B9Z19DRAFT_1061687</name>
</gene>
<reference evidence="2 3" key="1">
    <citation type="submission" date="2017-04" db="EMBL/GenBank/DDBJ databases">
        <title>Draft genome sequence of Tuber borchii Vittad., a whitish edible truffle.</title>
        <authorList>
            <consortium name="DOE Joint Genome Institute"/>
            <person name="Murat C."/>
            <person name="Kuo A."/>
            <person name="Barry K.W."/>
            <person name="Clum A."/>
            <person name="Dockter R.B."/>
            <person name="Fauchery L."/>
            <person name="Iotti M."/>
            <person name="Kohler A."/>
            <person name="Labutti K."/>
            <person name="Lindquist E.A."/>
            <person name="Lipzen A."/>
            <person name="Ohm R.A."/>
            <person name="Wang M."/>
            <person name="Grigoriev I.V."/>
            <person name="Zambonelli A."/>
            <person name="Martin F.M."/>
        </authorList>
    </citation>
    <scope>NUCLEOTIDE SEQUENCE [LARGE SCALE GENOMIC DNA]</scope>
    <source>
        <strain evidence="2 3">Tbo3840</strain>
    </source>
</reference>
<sequence>MDYIGKVNASTLKPLSKVVFADNRQADLESLITYAQPHLGWPEPPSTGTTQKRNTTFPPPHSDPLIDSTGYPHQHGSRLRKPLDAAQHAPFTVPIVTTKVMGMRFRTTSNEFIGSNSKGQSDCTEALDNTVGVLRSTPSSVIARAYQRSGTWKEDDRYVW</sequence>